<sequence>MSAATGLTGLTFQLTRARFAVRQGEALLFFASVLANTISAALAFTVAGGTMMFHERWHHPADLLAALKAEDPSFDLVLMFYFILALIATALLVPAMISLSASAAVLGARGREQRLSALRLLGLSSGDVTRMSLIDSAIQAGIGTLLGGLFYLVTAPAWGALEFQTQPVTLVLPWWLALAVAAANIVIALVATWWGLRQVRISPLGVARRGVKPPTTWKRVAVFAGILVAAFVLLPLLQTGREVMSYVVFAAVIGCVIFGYNLFGPWMLQRFSRLYFLLPGPAVLMAGRRILADPRSAWRRIGGLGILALIAGYLGRMPIEMNGKNSEALTAFSEKATWDFTKGVVITLAVALLLTATSILISQASSVFERSDLTIALHRLGTPETFHTRAQWLENLGPLALVTATGYLIGFGMAQPMANLAEKHGYHTPVTGVVVVITVIVTGFVLAALALLATHPLQKRVLGTQRRRND</sequence>
<dbReference type="Pfam" id="PF02687">
    <property type="entry name" value="FtsX"/>
    <property type="match status" value="1"/>
</dbReference>
<feature type="transmembrane region" description="Helical" evidence="6">
    <location>
        <begin position="140"/>
        <end position="161"/>
    </location>
</feature>
<dbReference type="GeneID" id="64407651"/>
<feature type="transmembrane region" description="Helical" evidence="6">
    <location>
        <begin position="343"/>
        <end position="361"/>
    </location>
</feature>
<feature type="transmembrane region" description="Helical" evidence="6">
    <location>
        <begin position="243"/>
        <end position="262"/>
    </location>
</feature>
<evidence type="ECO:0000256" key="4">
    <source>
        <dbReference type="ARBA" id="ARBA00022989"/>
    </source>
</evidence>
<keyword evidence="4 6" id="KW-1133">Transmembrane helix</keyword>
<protein>
    <submittedName>
        <fullName evidence="8">FtsX-like permease family</fullName>
    </submittedName>
</protein>
<name>A0A3S4XZN3_9ACTN</name>
<evidence type="ECO:0000256" key="5">
    <source>
        <dbReference type="ARBA" id="ARBA00023136"/>
    </source>
</evidence>
<feature type="transmembrane region" description="Helical" evidence="6">
    <location>
        <begin position="173"/>
        <end position="196"/>
    </location>
</feature>
<dbReference type="RefSeq" id="WP_061788459.1">
    <property type="nucleotide sequence ID" value="NZ_CAUVFS010000003.1"/>
</dbReference>
<evidence type="ECO:0000256" key="6">
    <source>
        <dbReference type="SAM" id="Phobius"/>
    </source>
</evidence>
<comment type="subcellular location">
    <subcellularLocation>
        <location evidence="1">Cell membrane</location>
        <topology evidence="1">Multi-pass membrane protein</topology>
    </subcellularLocation>
</comment>
<evidence type="ECO:0000256" key="2">
    <source>
        <dbReference type="ARBA" id="ARBA00022475"/>
    </source>
</evidence>
<gene>
    <name evidence="8" type="ORF">NCTC12967_02207</name>
</gene>
<dbReference type="GO" id="GO:0005886">
    <property type="term" value="C:plasma membrane"/>
    <property type="evidence" value="ECO:0007669"/>
    <property type="project" value="UniProtKB-SubCell"/>
</dbReference>
<dbReference type="EMBL" id="LR134406">
    <property type="protein sequence ID" value="VEH70901.1"/>
    <property type="molecule type" value="Genomic_DNA"/>
</dbReference>
<organism evidence="8 9">
    <name type="scientific">Arachnia propionica</name>
    <dbReference type="NCBI Taxonomy" id="1750"/>
    <lineage>
        <taxon>Bacteria</taxon>
        <taxon>Bacillati</taxon>
        <taxon>Actinomycetota</taxon>
        <taxon>Actinomycetes</taxon>
        <taxon>Propionibacteriales</taxon>
        <taxon>Propionibacteriaceae</taxon>
        <taxon>Arachnia</taxon>
    </lineage>
</organism>
<feature type="transmembrane region" description="Helical" evidence="6">
    <location>
        <begin position="297"/>
        <end position="315"/>
    </location>
</feature>
<feature type="transmembrane region" description="Helical" evidence="6">
    <location>
        <begin position="430"/>
        <end position="453"/>
    </location>
</feature>
<accession>A0A3S4XZN3</accession>
<reference evidence="8 9" key="1">
    <citation type="submission" date="2018-12" db="EMBL/GenBank/DDBJ databases">
        <authorList>
            <consortium name="Pathogen Informatics"/>
        </authorList>
    </citation>
    <scope>NUCLEOTIDE SEQUENCE [LARGE SCALE GENOMIC DNA]</scope>
    <source>
        <strain evidence="8 9">NCTC12967</strain>
    </source>
</reference>
<evidence type="ECO:0000313" key="9">
    <source>
        <dbReference type="Proteomes" id="UP000273044"/>
    </source>
</evidence>
<evidence type="ECO:0000259" key="7">
    <source>
        <dbReference type="Pfam" id="PF02687"/>
    </source>
</evidence>
<dbReference type="Proteomes" id="UP000273044">
    <property type="component" value="Chromosome"/>
</dbReference>
<feature type="transmembrane region" description="Helical" evidence="6">
    <location>
        <begin position="78"/>
        <end position="106"/>
    </location>
</feature>
<evidence type="ECO:0000256" key="3">
    <source>
        <dbReference type="ARBA" id="ARBA00022692"/>
    </source>
</evidence>
<keyword evidence="9" id="KW-1185">Reference proteome</keyword>
<evidence type="ECO:0000256" key="1">
    <source>
        <dbReference type="ARBA" id="ARBA00004651"/>
    </source>
</evidence>
<dbReference type="AlphaFoldDB" id="A0A3S4XZN3"/>
<feature type="transmembrane region" description="Helical" evidence="6">
    <location>
        <begin position="26"/>
        <end position="47"/>
    </location>
</feature>
<keyword evidence="2" id="KW-1003">Cell membrane</keyword>
<proteinExistence type="predicted"/>
<keyword evidence="3 6" id="KW-0812">Transmembrane</keyword>
<feature type="transmembrane region" description="Helical" evidence="6">
    <location>
        <begin position="396"/>
        <end position="418"/>
    </location>
</feature>
<feature type="transmembrane region" description="Helical" evidence="6">
    <location>
        <begin position="217"/>
        <end position="237"/>
    </location>
</feature>
<feature type="domain" description="ABC3 transporter permease C-terminal" evidence="7">
    <location>
        <begin position="89"/>
        <end position="200"/>
    </location>
</feature>
<dbReference type="InterPro" id="IPR003838">
    <property type="entry name" value="ABC3_permease_C"/>
</dbReference>
<keyword evidence="5 6" id="KW-0472">Membrane</keyword>
<evidence type="ECO:0000313" key="8">
    <source>
        <dbReference type="EMBL" id="VEH70901.1"/>
    </source>
</evidence>